<evidence type="ECO:0000256" key="1">
    <source>
        <dbReference type="ARBA" id="ARBA00022679"/>
    </source>
</evidence>
<dbReference type="GO" id="GO:0016747">
    <property type="term" value="F:acyltransferase activity, transferring groups other than amino-acyl groups"/>
    <property type="evidence" value="ECO:0007669"/>
    <property type="project" value="InterPro"/>
</dbReference>
<proteinExistence type="predicted"/>
<evidence type="ECO:0000313" key="5">
    <source>
        <dbReference type="Proteomes" id="UP000028826"/>
    </source>
</evidence>
<feature type="domain" description="N-acetyltransferase" evidence="3">
    <location>
        <begin position="1"/>
        <end position="147"/>
    </location>
</feature>
<keyword evidence="5" id="KW-1185">Reference proteome</keyword>
<gene>
    <name evidence="4" type="ORF">CN97_09300</name>
</gene>
<dbReference type="InterPro" id="IPR000182">
    <property type="entry name" value="GNAT_dom"/>
</dbReference>
<dbReference type="eggNOG" id="COG0456">
    <property type="taxonomic scope" value="Bacteria"/>
</dbReference>
<dbReference type="RefSeq" id="WP_035707507.1">
    <property type="nucleotide sequence ID" value="NZ_CAMIFG010000069.1"/>
</dbReference>
<comment type="caution">
    <text evidence="4">The sequence shown here is derived from an EMBL/GenBank/DDBJ whole genome shotgun (WGS) entry which is preliminary data.</text>
</comment>
<dbReference type="PANTHER" id="PTHR43877">
    <property type="entry name" value="AMINOALKYLPHOSPHONATE N-ACETYLTRANSFERASE-RELATED-RELATED"/>
    <property type="match status" value="1"/>
</dbReference>
<dbReference type="EMBL" id="JGYG01000002">
    <property type="protein sequence ID" value="KFI31219.1"/>
    <property type="molecule type" value="Genomic_DNA"/>
</dbReference>
<accession>A0A086YAB9</accession>
<keyword evidence="1 4" id="KW-0808">Transferase</keyword>
<dbReference type="AlphaFoldDB" id="A0A086YAB9"/>
<sequence>MTFRPAALEDVPAIVALLADDPLGAARESAALGPYEAAFARIAASPDTQLIVGERQGRVVATYQLSIMPGLSNAGRTRATLEAVRVAAELRSQGLGALLVADAEARARAAGAGVLQLTTHKSRSRAHAFYDRLGFTPSHIGYKRDLT</sequence>
<name>A0A086YAB9_9RHOB</name>
<dbReference type="STRING" id="195105.CN97_09300"/>
<evidence type="ECO:0000256" key="2">
    <source>
        <dbReference type="ARBA" id="ARBA00023315"/>
    </source>
</evidence>
<evidence type="ECO:0000313" key="4">
    <source>
        <dbReference type="EMBL" id="KFI31219.1"/>
    </source>
</evidence>
<protein>
    <submittedName>
        <fullName evidence="4">Acetyltransferase</fullName>
    </submittedName>
</protein>
<dbReference type="PROSITE" id="PS51186">
    <property type="entry name" value="GNAT"/>
    <property type="match status" value="1"/>
</dbReference>
<dbReference type="InterPro" id="IPR050832">
    <property type="entry name" value="Bact_Acetyltransf"/>
</dbReference>
<dbReference type="Pfam" id="PF00583">
    <property type="entry name" value="Acetyltransf_1"/>
    <property type="match status" value="1"/>
</dbReference>
<dbReference type="SUPFAM" id="SSF55729">
    <property type="entry name" value="Acyl-CoA N-acyltransferases (Nat)"/>
    <property type="match status" value="1"/>
</dbReference>
<evidence type="ECO:0000259" key="3">
    <source>
        <dbReference type="PROSITE" id="PS51186"/>
    </source>
</evidence>
<reference evidence="4 5" key="1">
    <citation type="submission" date="2014-03" db="EMBL/GenBank/DDBJ databases">
        <title>Genome of Haematobacter massiliensis CCUG 47968.</title>
        <authorList>
            <person name="Wang D."/>
            <person name="Wang G."/>
        </authorList>
    </citation>
    <scope>NUCLEOTIDE SEQUENCE [LARGE SCALE GENOMIC DNA]</scope>
    <source>
        <strain evidence="4 5">CCUG 47968</strain>
    </source>
</reference>
<dbReference type="InterPro" id="IPR016181">
    <property type="entry name" value="Acyl_CoA_acyltransferase"/>
</dbReference>
<dbReference type="Proteomes" id="UP000028826">
    <property type="component" value="Unassembled WGS sequence"/>
</dbReference>
<organism evidence="4 5">
    <name type="scientific">Haematobacter massiliensis</name>
    <dbReference type="NCBI Taxonomy" id="195105"/>
    <lineage>
        <taxon>Bacteria</taxon>
        <taxon>Pseudomonadati</taxon>
        <taxon>Pseudomonadota</taxon>
        <taxon>Alphaproteobacteria</taxon>
        <taxon>Rhodobacterales</taxon>
        <taxon>Paracoccaceae</taxon>
        <taxon>Haematobacter</taxon>
    </lineage>
</organism>
<dbReference type="Gene3D" id="3.40.630.30">
    <property type="match status" value="1"/>
</dbReference>
<keyword evidence="2" id="KW-0012">Acyltransferase</keyword>